<dbReference type="AlphaFoldDB" id="A0A6A6W118"/>
<accession>A0A6A6W118</accession>
<evidence type="ECO:0000313" key="2">
    <source>
        <dbReference type="Proteomes" id="UP000799437"/>
    </source>
</evidence>
<dbReference type="EMBL" id="ML996575">
    <property type="protein sequence ID" value="KAF2756608.1"/>
    <property type="molecule type" value="Genomic_DNA"/>
</dbReference>
<gene>
    <name evidence="1" type="ORF">EJ05DRAFT_69986</name>
</gene>
<dbReference type="GeneID" id="54490953"/>
<organism evidence="1 2">
    <name type="scientific">Pseudovirgaria hyperparasitica</name>
    <dbReference type="NCBI Taxonomy" id="470096"/>
    <lineage>
        <taxon>Eukaryota</taxon>
        <taxon>Fungi</taxon>
        <taxon>Dikarya</taxon>
        <taxon>Ascomycota</taxon>
        <taxon>Pezizomycotina</taxon>
        <taxon>Dothideomycetes</taxon>
        <taxon>Dothideomycetes incertae sedis</taxon>
        <taxon>Acrospermales</taxon>
        <taxon>Acrospermaceae</taxon>
        <taxon>Pseudovirgaria</taxon>
    </lineage>
</organism>
<reference evidence="1" key="1">
    <citation type="journal article" date="2020" name="Stud. Mycol.">
        <title>101 Dothideomycetes genomes: a test case for predicting lifestyles and emergence of pathogens.</title>
        <authorList>
            <person name="Haridas S."/>
            <person name="Albert R."/>
            <person name="Binder M."/>
            <person name="Bloem J."/>
            <person name="Labutti K."/>
            <person name="Salamov A."/>
            <person name="Andreopoulos B."/>
            <person name="Baker S."/>
            <person name="Barry K."/>
            <person name="Bills G."/>
            <person name="Bluhm B."/>
            <person name="Cannon C."/>
            <person name="Castanera R."/>
            <person name="Culley D."/>
            <person name="Daum C."/>
            <person name="Ezra D."/>
            <person name="Gonzalez J."/>
            <person name="Henrissat B."/>
            <person name="Kuo A."/>
            <person name="Liang C."/>
            <person name="Lipzen A."/>
            <person name="Lutzoni F."/>
            <person name="Magnuson J."/>
            <person name="Mondo S."/>
            <person name="Nolan M."/>
            <person name="Ohm R."/>
            <person name="Pangilinan J."/>
            <person name="Park H.-J."/>
            <person name="Ramirez L."/>
            <person name="Alfaro M."/>
            <person name="Sun H."/>
            <person name="Tritt A."/>
            <person name="Yoshinaga Y."/>
            <person name="Zwiers L.-H."/>
            <person name="Turgeon B."/>
            <person name="Goodwin S."/>
            <person name="Spatafora J."/>
            <person name="Crous P."/>
            <person name="Grigoriev I."/>
        </authorList>
    </citation>
    <scope>NUCLEOTIDE SEQUENCE</scope>
    <source>
        <strain evidence="1">CBS 121739</strain>
    </source>
</reference>
<dbReference type="RefSeq" id="XP_033599059.1">
    <property type="nucleotide sequence ID" value="XM_033749899.1"/>
</dbReference>
<name>A0A6A6W118_9PEZI</name>
<protein>
    <submittedName>
        <fullName evidence="1">Uncharacterized protein</fullName>
    </submittedName>
</protein>
<keyword evidence="2" id="KW-1185">Reference proteome</keyword>
<dbReference type="Proteomes" id="UP000799437">
    <property type="component" value="Unassembled WGS sequence"/>
</dbReference>
<evidence type="ECO:0000313" key="1">
    <source>
        <dbReference type="EMBL" id="KAF2756608.1"/>
    </source>
</evidence>
<proteinExistence type="predicted"/>
<sequence>MVQRTVEAAPPAYLQATVWVCRPRFGPVDSRCHRRRQLHLRHHRHHCHLLIITTLTTPCTPFSVSCSSPQLLGPWLDALILNCALLLTSTPPLRSPVLLVRQGSSKRPRQTEQSKT</sequence>